<keyword evidence="1" id="KW-0040">ANK repeat</keyword>
<dbReference type="InterPro" id="IPR002110">
    <property type="entry name" value="Ankyrin_rpt"/>
</dbReference>
<dbReference type="Proteomes" id="UP001165121">
    <property type="component" value="Unassembled WGS sequence"/>
</dbReference>
<keyword evidence="2" id="KW-0175">Coiled coil</keyword>
<dbReference type="Gene3D" id="3.10.120.10">
    <property type="entry name" value="Cytochrome b5-like heme/steroid binding domain"/>
    <property type="match status" value="1"/>
</dbReference>
<dbReference type="InterPro" id="IPR030392">
    <property type="entry name" value="S74_ICA"/>
</dbReference>
<sequence length="725" mass="75481">MPHGGVTLDDTGLTVSGGGANIAGGAIIAGGVTVSNTGLTVSGGGAIITGGVTVSNTGLTVTTGGASITDTGTTANTLTLTNSAGSFNKAILSMVSTATTGFSVIDAKVGSTSVFNVAASGLTTISAGGLSVSGGTTMAGGVTVSNTGLTVSGGGASVTGGITAVDIGVTVTTGGARIYDTGSTAETLTVKNSANSLNKAILYLDSTATSGFPLIDAKVAGNSQFTVTAAGATTIASGGLSVTGGVTIADTGLAVSLGTVSISDTTASTTSTDGALVVGGGVGIGGSIRCAGTSYAVTHSNTSDRRLKTAIKRLEAAQETIRRLRPVRCGRSAVRIYFPGFLADEVGDVLPDLVQQDGDGWKSVDYVGIVPHLVRAMQETQDQLDASRAQMARMQQQIDALQAARAASWVGHDVAFLLLQLGLAPDAPDDAEAVAGYLDREWPLHALQGDGEAASRRRQLLREWFERLHSRYDVVAQLSDRYVGVQWDALRESLLPPDSGSSSGAKCPMGFGAKTTSKVVSRKAEDVKGMQMITFQGRRYDVTGSSLFQPEGGQFAHFVGHDVTYALAIQSTRVEDLDVTPTREYSFEEQLLLERYRNFFARELALIEVETEQKENGGQEEVINLHQVIDESDGMTQEVCMQRMKNVLKNASSEQVNATCARSTMTPLHKAVEKHRLDLVKVLVQAGADVKARAALYDDETPLEMAHRFHFDDIVAHLESVAVSG</sequence>
<proteinExistence type="predicted"/>
<dbReference type="Gene3D" id="1.25.40.20">
    <property type="entry name" value="Ankyrin repeat-containing domain"/>
    <property type="match status" value="1"/>
</dbReference>
<dbReference type="PROSITE" id="PS50088">
    <property type="entry name" value="ANK_REPEAT"/>
    <property type="match status" value="1"/>
</dbReference>
<dbReference type="Pfam" id="PF00023">
    <property type="entry name" value="Ank"/>
    <property type="match status" value="1"/>
</dbReference>
<feature type="domain" description="Peptidase S74" evidence="3">
    <location>
        <begin position="303"/>
        <end position="391"/>
    </location>
</feature>
<dbReference type="AlphaFoldDB" id="A0A9W6U3T6"/>
<protein>
    <submittedName>
        <fullName evidence="4">Unnamed protein product</fullName>
    </submittedName>
</protein>
<reference evidence="4" key="1">
    <citation type="submission" date="2023-04" db="EMBL/GenBank/DDBJ databases">
        <title>Phytophthora fragariaefolia NBRC 109709.</title>
        <authorList>
            <person name="Ichikawa N."/>
            <person name="Sato H."/>
            <person name="Tonouchi N."/>
        </authorList>
    </citation>
    <scope>NUCLEOTIDE SEQUENCE</scope>
    <source>
        <strain evidence="4">NBRC 109709</strain>
    </source>
</reference>
<dbReference type="SUPFAM" id="SSF48403">
    <property type="entry name" value="Ankyrin repeat"/>
    <property type="match status" value="1"/>
</dbReference>
<feature type="coiled-coil region" evidence="2">
    <location>
        <begin position="377"/>
        <end position="404"/>
    </location>
</feature>
<feature type="repeat" description="ANK" evidence="1">
    <location>
        <begin position="663"/>
        <end position="695"/>
    </location>
</feature>
<dbReference type="SMART" id="SM00248">
    <property type="entry name" value="ANK"/>
    <property type="match status" value="1"/>
</dbReference>
<evidence type="ECO:0000313" key="5">
    <source>
        <dbReference type="Proteomes" id="UP001165121"/>
    </source>
</evidence>
<dbReference type="InterPro" id="IPR036770">
    <property type="entry name" value="Ankyrin_rpt-contain_sf"/>
</dbReference>
<accession>A0A9W6U3T6</accession>
<evidence type="ECO:0000259" key="3">
    <source>
        <dbReference type="PROSITE" id="PS51688"/>
    </source>
</evidence>
<evidence type="ECO:0000313" key="4">
    <source>
        <dbReference type="EMBL" id="GMF25424.1"/>
    </source>
</evidence>
<organism evidence="4 5">
    <name type="scientific">Phytophthora fragariaefolia</name>
    <dbReference type="NCBI Taxonomy" id="1490495"/>
    <lineage>
        <taxon>Eukaryota</taxon>
        <taxon>Sar</taxon>
        <taxon>Stramenopiles</taxon>
        <taxon>Oomycota</taxon>
        <taxon>Peronosporomycetes</taxon>
        <taxon>Peronosporales</taxon>
        <taxon>Peronosporaceae</taxon>
        <taxon>Phytophthora</taxon>
    </lineage>
</organism>
<name>A0A9W6U3T6_9STRA</name>
<gene>
    <name evidence="4" type="ORF">Pfra01_000454400</name>
</gene>
<dbReference type="InterPro" id="IPR036400">
    <property type="entry name" value="Cyt_B5-like_heme/steroid_sf"/>
</dbReference>
<dbReference type="OrthoDB" id="194358at2759"/>
<comment type="caution">
    <text evidence="4">The sequence shown here is derived from an EMBL/GenBank/DDBJ whole genome shotgun (WGS) entry which is preliminary data.</text>
</comment>
<dbReference type="PROSITE" id="PS51688">
    <property type="entry name" value="ICA"/>
    <property type="match status" value="1"/>
</dbReference>
<dbReference type="PROSITE" id="PS50297">
    <property type="entry name" value="ANK_REP_REGION"/>
    <property type="match status" value="1"/>
</dbReference>
<keyword evidence="5" id="KW-1185">Reference proteome</keyword>
<dbReference type="EMBL" id="BSXT01000358">
    <property type="protein sequence ID" value="GMF25424.1"/>
    <property type="molecule type" value="Genomic_DNA"/>
</dbReference>
<evidence type="ECO:0000256" key="1">
    <source>
        <dbReference type="PROSITE-ProRule" id="PRU00023"/>
    </source>
</evidence>
<evidence type="ECO:0000256" key="2">
    <source>
        <dbReference type="SAM" id="Coils"/>
    </source>
</evidence>